<accession>A0A015JEI8</accession>
<sequence length="65" mass="8015">MSESQFPRSQFSHFTEEEYDKWVEAGKPFEQHNELLVYLDQKLENGSLDDLYSFYYYYIFMYIFG</sequence>
<dbReference type="AlphaFoldDB" id="A0A015JEI8"/>
<reference evidence="1 2" key="1">
    <citation type="submission" date="2014-02" db="EMBL/GenBank/DDBJ databases">
        <title>Single nucleus genome sequencing reveals high similarity among nuclei of an endomycorrhizal fungus.</title>
        <authorList>
            <person name="Lin K."/>
            <person name="Geurts R."/>
            <person name="Zhang Z."/>
            <person name="Limpens E."/>
            <person name="Saunders D.G."/>
            <person name="Mu D."/>
            <person name="Pang E."/>
            <person name="Cao H."/>
            <person name="Cha H."/>
            <person name="Lin T."/>
            <person name="Zhou Q."/>
            <person name="Shang Y."/>
            <person name="Li Y."/>
            <person name="Ivanov S."/>
            <person name="Sharma T."/>
            <person name="Velzen R.V."/>
            <person name="Ruijter N.D."/>
            <person name="Aanen D.K."/>
            <person name="Win J."/>
            <person name="Kamoun S."/>
            <person name="Bisseling T."/>
            <person name="Huang S."/>
        </authorList>
    </citation>
    <scope>NUCLEOTIDE SEQUENCE [LARGE SCALE GENOMIC DNA]</scope>
    <source>
        <strain evidence="2">DAOM197198w</strain>
    </source>
</reference>
<dbReference type="HOGENOM" id="CLU_2850888_0_0_1"/>
<comment type="caution">
    <text evidence="1">The sequence shown here is derived from an EMBL/GenBank/DDBJ whole genome shotgun (WGS) entry which is preliminary data.</text>
</comment>
<evidence type="ECO:0000313" key="1">
    <source>
        <dbReference type="EMBL" id="EXX67892.1"/>
    </source>
</evidence>
<dbReference type="EMBL" id="JEMT01017494">
    <property type="protein sequence ID" value="EXX67892.1"/>
    <property type="molecule type" value="Genomic_DNA"/>
</dbReference>
<name>A0A015JEI8_RHIIW</name>
<dbReference type="Proteomes" id="UP000022910">
    <property type="component" value="Unassembled WGS sequence"/>
</dbReference>
<organism evidence="1 2">
    <name type="scientific">Rhizophagus irregularis (strain DAOM 197198w)</name>
    <name type="common">Glomus intraradices</name>
    <dbReference type="NCBI Taxonomy" id="1432141"/>
    <lineage>
        <taxon>Eukaryota</taxon>
        <taxon>Fungi</taxon>
        <taxon>Fungi incertae sedis</taxon>
        <taxon>Mucoromycota</taxon>
        <taxon>Glomeromycotina</taxon>
        <taxon>Glomeromycetes</taxon>
        <taxon>Glomerales</taxon>
        <taxon>Glomeraceae</taxon>
        <taxon>Rhizophagus</taxon>
    </lineage>
</organism>
<protein>
    <submittedName>
        <fullName evidence="1">Uncharacterized protein</fullName>
    </submittedName>
</protein>
<proteinExistence type="predicted"/>
<evidence type="ECO:0000313" key="2">
    <source>
        <dbReference type="Proteomes" id="UP000022910"/>
    </source>
</evidence>
<gene>
    <name evidence="1" type="ORF">RirG_110250</name>
</gene>
<keyword evidence="2" id="KW-1185">Reference proteome</keyword>